<dbReference type="Pfam" id="PF02892">
    <property type="entry name" value="zf-BED"/>
    <property type="match status" value="1"/>
</dbReference>
<proteinExistence type="predicted"/>
<organism evidence="7 8">
    <name type="scientific">Diversispora epigaea</name>
    <dbReference type="NCBI Taxonomy" id="1348612"/>
    <lineage>
        <taxon>Eukaryota</taxon>
        <taxon>Fungi</taxon>
        <taxon>Fungi incertae sedis</taxon>
        <taxon>Mucoromycota</taxon>
        <taxon>Glomeromycotina</taxon>
        <taxon>Glomeromycetes</taxon>
        <taxon>Diversisporales</taxon>
        <taxon>Diversisporaceae</taxon>
        <taxon>Diversispora</taxon>
    </lineage>
</organism>
<keyword evidence="1" id="KW-0479">Metal-binding</keyword>
<dbReference type="GO" id="GO:0008270">
    <property type="term" value="F:zinc ion binding"/>
    <property type="evidence" value="ECO:0007669"/>
    <property type="project" value="UniProtKB-KW"/>
</dbReference>
<accession>A0A397J0X5</accession>
<evidence type="ECO:0000313" key="7">
    <source>
        <dbReference type="EMBL" id="RHZ80338.1"/>
    </source>
</evidence>
<dbReference type="GO" id="GO:0003677">
    <property type="term" value="F:DNA binding"/>
    <property type="evidence" value="ECO:0007669"/>
    <property type="project" value="InterPro"/>
</dbReference>
<feature type="compositionally biased region" description="Acidic residues" evidence="5">
    <location>
        <begin position="1"/>
        <end position="20"/>
    </location>
</feature>
<protein>
    <recommendedName>
        <fullName evidence="6">BED-type domain-containing protein</fullName>
    </recommendedName>
</protein>
<keyword evidence="8" id="KW-1185">Reference proteome</keyword>
<keyword evidence="3" id="KW-0862">Zinc</keyword>
<evidence type="ECO:0000256" key="5">
    <source>
        <dbReference type="SAM" id="MobiDB-lite"/>
    </source>
</evidence>
<evidence type="ECO:0000259" key="6">
    <source>
        <dbReference type="PROSITE" id="PS50808"/>
    </source>
</evidence>
<gene>
    <name evidence="7" type="ORF">Glove_137g5</name>
</gene>
<evidence type="ECO:0000256" key="2">
    <source>
        <dbReference type="ARBA" id="ARBA00022771"/>
    </source>
</evidence>
<evidence type="ECO:0000256" key="4">
    <source>
        <dbReference type="PROSITE-ProRule" id="PRU00027"/>
    </source>
</evidence>
<evidence type="ECO:0000256" key="3">
    <source>
        <dbReference type="ARBA" id="ARBA00022833"/>
    </source>
</evidence>
<dbReference type="OrthoDB" id="2443898at2759"/>
<evidence type="ECO:0000256" key="1">
    <source>
        <dbReference type="ARBA" id="ARBA00022723"/>
    </source>
</evidence>
<name>A0A397J0X5_9GLOM</name>
<comment type="caution">
    <text evidence="7">The sequence shown here is derived from an EMBL/GenBank/DDBJ whole genome shotgun (WGS) entry which is preliminary data.</text>
</comment>
<dbReference type="STRING" id="1348612.A0A397J0X5"/>
<evidence type="ECO:0000313" key="8">
    <source>
        <dbReference type="Proteomes" id="UP000266861"/>
    </source>
</evidence>
<feature type="domain" description="BED-type" evidence="6">
    <location>
        <begin position="55"/>
        <end position="109"/>
    </location>
</feature>
<dbReference type="EMBL" id="PQFF01000128">
    <property type="protein sequence ID" value="RHZ80338.1"/>
    <property type="molecule type" value="Genomic_DNA"/>
</dbReference>
<keyword evidence="2 4" id="KW-0863">Zinc-finger</keyword>
<dbReference type="PROSITE" id="PS50808">
    <property type="entry name" value="ZF_BED"/>
    <property type="match status" value="1"/>
</dbReference>
<feature type="region of interest" description="Disordered" evidence="5">
    <location>
        <begin position="1"/>
        <end position="27"/>
    </location>
</feature>
<dbReference type="Proteomes" id="UP000266861">
    <property type="component" value="Unassembled WGS sequence"/>
</dbReference>
<feature type="region of interest" description="Disordered" evidence="5">
    <location>
        <begin position="122"/>
        <end position="159"/>
    </location>
</feature>
<sequence>MIEVSDDENAAEIQEYETPETYETRETIETSETRVQKRNNEITNISRKKINRGGPKFDEVWEYFIQEDDTSSGHYKARCYYCSKEWARGKPSTLKAHLANNCASCPENISKLWRDNLANNNNNYTRNLKNPSTKPVTKDQQKITHHFGSDLPLSPQKNN</sequence>
<dbReference type="InterPro" id="IPR003656">
    <property type="entry name" value="Znf_BED"/>
</dbReference>
<reference evidence="7 8" key="1">
    <citation type="submission" date="2018-08" db="EMBL/GenBank/DDBJ databases">
        <title>Genome and evolution of the arbuscular mycorrhizal fungus Diversispora epigaea (formerly Glomus versiforme) and its bacterial endosymbionts.</title>
        <authorList>
            <person name="Sun X."/>
            <person name="Fei Z."/>
            <person name="Harrison M."/>
        </authorList>
    </citation>
    <scope>NUCLEOTIDE SEQUENCE [LARGE SCALE GENOMIC DNA]</scope>
    <source>
        <strain evidence="7 8">IT104</strain>
    </source>
</reference>
<dbReference type="AlphaFoldDB" id="A0A397J0X5"/>